<reference evidence="3" key="1">
    <citation type="journal article" date="2013" name="Nature">
        <title>Draft genome of the wheat A-genome progenitor Triticum urartu.</title>
        <authorList>
            <person name="Ling H.Q."/>
            <person name="Zhao S."/>
            <person name="Liu D."/>
            <person name="Wang J."/>
            <person name="Sun H."/>
            <person name="Zhang C."/>
            <person name="Fan H."/>
            <person name="Li D."/>
            <person name="Dong L."/>
            <person name="Tao Y."/>
            <person name="Gao C."/>
            <person name="Wu H."/>
            <person name="Li Y."/>
            <person name="Cui Y."/>
            <person name="Guo X."/>
            <person name="Zheng S."/>
            <person name="Wang B."/>
            <person name="Yu K."/>
            <person name="Liang Q."/>
            <person name="Yang W."/>
            <person name="Lou X."/>
            <person name="Chen J."/>
            <person name="Feng M."/>
            <person name="Jian J."/>
            <person name="Zhang X."/>
            <person name="Luo G."/>
            <person name="Jiang Y."/>
            <person name="Liu J."/>
            <person name="Wang Z."/>
            <person name="Sha Y."/>
            <person name="Zhang B."/>
            <person name="Wu H."/>
            <person name="Tang D."/>
            <person name="Shen Q."/>
            <person name="Xue P."/>
            <person name="Zou S."/>
            <person name="Wang X."/>
            <person name="Liu X."/>
            <person name="Wang F."/>
            <person name="Yang Y."/>
            <person name="An X."/>
            <person name="Dong Z."/>
            <person name="Zhang K."/>
            <person name="Zhang X."/>
            <person name="Luo M.C."/>
            <person name="Dvorak J."/>
            <person name="Tong Y."/>
            <person name="Wang J."/>
            <person name="Yang H."/>
            <person name="Li Z."/>
            <person name="Wang D."/>
            <person name="Zhang A."/>
            <person name="Wang J."/>
        </authorList>
    </citation>
    <scope>NUCLEOTIDE SEQUENCE</scope>
    <source>
        <strain evidence="3">cv. G1812</strain>
    </source>
</reference>
<reference evidence="2" key="3">
    <citation type="submission" date="2022-06" db="UniProtKB">
        <authorList>
            <consortium name="EnsemblPlants"/>
        </authorList>
    </citation>
    <scope>IDENTIFICATION</scope>
</reference>
<accession>A0A8R7QA29</accession>
<feature type="region of interest" description="Disordered" evidence="1">
    <location>
        <begin position="25"/>
        <end position="148"/>
    </location>
</feature>
<feature type="compositionally biased region" description="Basic residues" evidence="1">
    <location>
        <begin position="52"/>
        <end position="64"/>
    </location>
</feature>
<evidence type="ECO:0000313" key="2">
    <source>
        <dbReference type="EnsemblPlants" id="TuG1812G0500001292.01.T01.cds428907"/>
    </source>
</evidence>
<feature type="region of interest" description="Disordered" evidence="1">
    <location>
        <begin position="166"/>
        <end position="197"/>
    </location>
</feature>
<proteinExistence type="predicted"/>
<dbReference type="Proteomes" id="UP000015106">
    <property type="component" value="Chromosome 5"/>
</dbReference>
<evidence type="ECO:0000313" key="3">
    <source>
        <dbReference type="Proteomes" id="UP000015106"/>
    </source>
</evidence>
<name>A0A8R7QA29_TRIUA</name>
<feature type="compositionally biased region" description="Low complexity" evidence="1">
    <location>
        <begin position="29"/>
        <end position="46"/>
    </location>
</feature>
<organism evidence="2 3">
    <name type="scientific">Triticum urartu</name>
    <name type="common">Red wild einkorn</name>
    <name type="synonym">Crithodium urartu</name>
    <dbReference type="NCBI Taxonomy" id="4572"/>
    <lineage>
        <taxon>Eukaryota</taxon>
        <taxon>Viridiplantae</taxon>
        <taxon>Streptophyta</taxon>
        <taxon>Embryophyta</taxon>
        <taxon>Tracheophyta</taxon>
        <taxon>Spermatophyta</taxon>
        <taxon>Magnoliopsida</taxon>
        <taxon>Liliopsida</taxon>
        <taxon>Poales</taxon>
        <taxon>Poaceae</taxon>
        <taxon>BOP clade</taxon>
        <taxon>Pooideae</taxon>
        <taxon>Triticodae</taxon>
        <taxon>Triticeae</taxon>
        <taxon>Triticinae</taxon>
        <taxon>Triticum</taxon>
    </lineage>
</organism>
<evidence type="ECO:0000256" key="1">
    <source>
        <dbReference type="SAM" id="MobiDB-lite"/>
    </source>
</evidence>
<keyword evidence="3" id="KW-1185">Reference proteome</keyword>
<feature type="compositionally biased region" description="Basic residues" evidence="1">
    <location>
        <begin position="77"/>
        <end position="87"/>
    </location>
</feature>
<protein>
    <submittedName>
        <fullName evidence="2">Uncharacterized protein</fullName>
    </submittedName>
</protein>
<dbReference type="Gramene" id="TuG1812G0500001292.01.T01">
    <property type="protein sequence ID" value="TuG1812G0500001292.01.T01.cds428907"/>
    <property type="gene ID" value="TuG1812G0500001292.01"/>
</dbReference>
<dbReference type="EnsemblPlants" id="TuG1812G0500001292.01.T01">
    <property type="protein sequence ID" value="TuG1812G0500001292.01.T01.cds428907"/>
    <property type="gene ID" value="TuG1812G0500001292.01"/>
</dbReference>
<dbReference type="AlphaFoldDB" id="A0A8R7QA29"/>
<feature type="compositionally biased region" description="Basic and acidic residues" evidence="1">
    <location>
        <begin position="106"/>
        <end position="116"/>
    </location>
</feature>
<reference evidence="2" key="2">
    <citation type="submission" date="2018-03" db="EMBL/GenBank/DDBJ databases">
        <title>The Triticum urartu genome reveals the dynamic nature of wheat genome evolution.</title>
        <authorList>
            <person name="Ling H."/>
            <person name="Ma B."/>
            <person name="Shi X."/>
            <person name="Liu H."/>
            <person name="Dong L."/>
            <person name="Sun H."/>
            <person name="Cao Y."/>
            <person name="Gao Q."/>
            <person name="Zheng S."/>
            <person name="Li Y."/>
            <person name="Yu Y."/>
            <person name="Du H."/>
            <person name="Qi M."/>
            <person name="Li Y."/>
            <person name="Yu H."/>
            <person name="Cui Y."/>
            <person name="Wang N."/>
            <person name="Chen C."/>
            <person name="Wu H."/>
            <person name="Zhao Y."/>
            <person name="Zhang J."/>
            <person name="Li Y."/>
            <person name="Zhou W."/>
            <person name="Zhang B."/>
            <person name="Hu W."/>
            <person name="Eijk M."/>
            <person name="Tang J."/>
            <person name="Witsenboer H."/>
            <person name="Zhao S."/>
            <person name="Li Z."/>
            <person name="Zhang A."/>
            <person name="Wang D."/>
            <person name="Liang C."/>
        </authorList>
    </citation>
    <scope>NUCLEOTIDE SEQUENCE [LARGE SCALE GENOMIC DNA]</scope>
    <source>
        <strain evidence="2">cv. G1812</strain>
    </source>
</reference>
<sequence length="237" mass="25638">MQPEAEAGTESFHWALAARHLPVTRRWSPGAGARPQRPPGHGLVSPSPSPSPRRRPQWPHKRPSPARPTAAHLRPGLLRKARRRGKRLPTGDSAPIAGNNPASTSRRAEPTADPRQRRTRIFYVLATTKTGDGGEAASARRGSRHPRGVPAATVLPVAKMERALPSADCAARPRRSARPEPGTGLLRRGEAQRANGVVSTARLRRWRPSTCAPSSGRLVRGYAERDVEYGLGPVLLA</sequence>